<dbReference type="UniPathway" id="UPA00079">
    <property type="reaction ID" value="UER00169"/>
</dbReference>
<dbReference type="Gene3D" id="3.40.50.150">
    <property type="entry name" value="Vaccinia Virus protein VP39"/>
    <property type="match status" value="1"/>
</dbReference>
<dbReference type="NCBIfam" id="NF001244">
    <property type="entry name" value="PRK00216.1-5"/>
    <property type="match status" value="1"/>
</dbReference>
<keyword evidence="2 4" id="KW-0808">Transferase</keyword>
<feature type="binding site" evidence="4">
    <location>
        <position position="82"/>
    </location>
    <ligand>
        <name>S-adenosyl-L-methionine</name>
        <dbReference type="ChEBI" id="CHEBI:59789"/>
    </ligand>
</feature>
<reference evidence="5 6" key="1">
    <citation type="submission" date="2018-07" db="EMBL/GenBank/DDBJ databases">
        <title>Microbacterium endoborsara sp. nov., a novel actinobacterium isolated from Borszczowia aralocaspica.</title>
        <authorList>
            <person name="An D."/>
        </authorList>
    </citation>
    <scope>NUCLEOTIDE SEQUENCE [LARGE SCALE GENOMIC DNA]</scope>
    <source>
        <strain evidence="5 6">C1.15228</strain>
    </source>
</reference>
<evidence type="ECO:0000313" key="6">
    <source>
        <dbReference type="Proteomes" id="UP000253508"/>
    </source>
</evidence>
<evidence type="ECO:0000256" key="3">
    <source>
        <dbReference type="ARBA" id="ARBA00022691"/>
    </source>
</evidence>
<keyword evidence="6" id="KW-1185">Reference proteome</keyword>
<evidence type="ECO:0000256" key="2">
    <source>
        <dbReference type="ARBA" id="ARBA00022679"/>
    </source>
</evidence>
<keyword evidence="1 4" id="KW-0489">Methyltransferase</keyword>
<dbReference type="RefSeq" id="WP_114118134.1">
    <property type="nucleotide sequence ID" value="NZ_BMHU01000002.1"/>
</dbReference>
<name>A0A367XZ28_9MICO</name>
<proteinExistence type="inferred from homology"/>
<feature type="binding site" evidence="4">
    <location>
        <begin position="107"/>
        <end position="108"/>
    </location>
    <ligand>
        <name>S-adenosyl-L-methionine</name>
        <dbReference type="ChEBI" id="CHEBI:59789"/>
    </ligand>
</feature>
<gene>
    <name evidence="4" type="primary">menG</name>
    <name evidence="5" type="ORF">DTO57_10240</name>
</gene>
<dbReference type="InterPro" id="IPR029063">
    <property type="entry name" value="SAM-dependent_MTases_sf"/>
</dbReference>
<comment type="catalytic activity">
    <reaction evidence="4">
        <text>a 2-demethylmenaquinol + S-adenosyl-L-methionine = a menaquinol + S-adenosyl-L-homocysteine + H(+)</text>
        <dbReference type="Rhea" id="RHEA:42640"/>
        <dbReference type="Rhea" id="RHEA-COMP:9539"/>
        <dbReference type="Rhea" id="RHEA-COMP:9563"/>
        <dbReference type="ChEBI" id="CHEBI:15378"/>
        <dbReference type="ChEBI" id="CHEBI:18151"/>
        <dbReference type="ChEBI" id="CHEBI:55437"/>
        <dbReference type="ChEBI" id="CHEBI:57856"/>
        <dbReference type="ChEBI" id="CHEBI:59789"/>
        <dbReference type="EC" id="2.1.1.163"/>
    </reaction>
</comment>
<dbReference type="InterPro" id="IPR004033">
    <property type="entry name" value="UbiE/COQ5_MeTrFase"/>
</dbReference>
<dbReference type="NCBIfam" id="TIGR01934">
    <property type="entry name" value="MenG_MenH_UbiE"/>
    <property type="match status" value="1"/>
</dbReference>
<dbReference type="OrthoDB" id="9808140at2"/>
<dbReference type="GO" id="GO:0043770">
    <property type="term" value="F:demethylmenaquinone methyltransferase activity"/>
    <property type="evidence" value="ECO:0007669"/>
    <property type="project" value="UniProtKB-UniRule"/>
</dbReference>
<dbReference type="HAMAP" id="MF_01813">
    <property type="entry name" value="MenG_UbiE_methyltr"/>
    <property type="match status" value="1"/>
</dbReference>
<dbReference type="GO" id="GO:0009234">
    <property type="term" value="P:menaquinone biosynthetic process"/>
    <property type="evidence" value="ECO:0007669"/>
    <property type="project" value="UniProtKB-UniRule"/>
</dbReference>
<dbReference type="PANTHER" id="PTHR43591">
    <property type="entry name" value="METHYLTRANSFERASE"/>
    <property type="match status" value="1"/>
</dbReference>
<evidence type="ECO:0000256" key="4">
    <source>
        <dbReference type="HAMAP-Rule" id="MF_01813"/>
    </source>
</evidence>
<dbReference type="Pfam" id="PF01209">
    <property type="entry name" value="Ubie_methyltran"/>
    <property type="match status" value="1"/>
</dbReference>
<organism evidence="5 6">
    <name type="scientific">Microbacterium sorbitolivorans</name>
    <dbReference type="NCBI Taxonomy" id="1867410"/>
    <lineage>
        <taxon>Bacteria</taxon>
        <taxon>Bacillati</taxon>
        <taxon>Actinomycetota</taxon>
        <taxon>Actinomycetes</taxon>
        <taxon>Micrococcales</taxon>
        <taxon>Microbacteriaceae</taxon>
        <taxon>Microbacterium</taxon>
    </lineage>
</organism>
<dbReference type="Proteomes" id="UP000253508">
    <property type="component" value="Unassembled WGS sequence"/>
</dbReference>
<dbReference type="SUPFAM" id="SSF53335">
    <property type="entry name" value="S-adenosyl-L-methionine-dependent methyltransferases"/>
    <property type="match status" value="1"/>
</dbReference>
<comment type="function">
    <text evidence="4">Methyltransferase required for the conversion of demethylmenaquinol (DMKH2) to menaquinol (MKH2).</text>
</comment>
<dbReference type="PANTHER" id="PTHR43591:SF24">
    <property type="entry name" value="2-METHOXY-6-POLYPRENYL-1,4-BENZOQUINOL METHYLASE, MITOCHONDRIAL"/>
    <property type="match status" value="1"/>
</dbReference>
<dbReference type="GO" id="GO:0032259">
    <property type="term" value="P:methylation"/>
    <property type="evidence" value="ECO:0007669"/>
    <property type="project" value="UniProtKB-KW"/>
</dbReference>
<dbReference type="AlphaFoldDB" id="A0A367XZ28"/>
<dbReference type="PROSITE" id="PS51608">
    <property type="entry name" value="SAM_MT_UBIE"/>
    <property type="match status" value="1"/>
</dbReference>
<comment type="pathway">
    <text evidence="4">Quinol/quinone metabolism; menaquinone biosynthesis; menaquinol from 1,4-dihydroxy-2-naphthoate: step 2/2.</text>
</comment>
<sequence length="241" mass="26586">MTSQRADLAKDPKTVSGMFDLVAERYDFTNIAMTFGLDAVWRRATTRAVNPQPGEKILDLAAGTCRSSASLAASGAQVVAADFSPGMLAQGKKRFGNVRGLSFVEADAMNLPFADGEFDAVTMSYGLRNVQQPKVALAELRRVTKPGGRIVINEFSTPPNRVFRALYRFYNNEILPRVARLVGSNGEAYDYLNESIQAWPAQKELAAWMREAGWSETEYRNLAFGIVALHRATRGADRVEK</sequence>
<evidence type="ECO:0000256" key="1">
    <source>
        <dbReference type="ARBA" id="ARBA00022603"/>
    </source>
</evidence>
<protein>
    <recommendedName>
        <fullName evidence="4">Demethylmenaquinone methyltransferase</fullName>
        <ecNumber evidence="4">2.1.1.163</ecNumber>
    </recommendedName>
</protein>
<comment type="caution">
    <text evidence="5">The sequence shown here is derived from an EMBL/GenBank/DDBJ whole genome shotgun (WGS) entry which is preliminary data.</text>
</comment>
<feature type="binding site" evidence="4">
    <location>
        <position position="124"/>
    </location>
    <ligand>
        <name>S-adenosyl-L-methionine</name>
        <dbReference type="ChEBI" id="CHEBI:59789"/>
    </ligand>
</feature>
<accession>A0A367XZ28</accession>
<keyword evidence="4" id="KW-0474">Menaquinone biosynthesis</keyword>
<dbReference type="EC" id="2.1.1.163" evidence="4"/>
<dbReference type="CDD" id="cd02440">
    <property type="entry name" value="AdoMet_MTases"/>
    <property type="match status" value="1"/>
</dbReference>
<keyword evidence="3 4" id="KW-0949">S-adenosyl-L-methionine</keyword>
<feature type="binding site" evidence="4">
    <location>
        <position position="64"/>
    </location>
    <ligand>
        <name>S-adenosyl-L-methionine</name>
        <dbReference type="ChEBI" id="CHEBI:59789"/>
    </ligand>
</feature>
<dbReference type="EMBL" id="QORO01000003">
    <property type="protein sequence ID" value="RCK58530.1"/>
    <property type="molecule type" value="Genomic_DNA"/>
</dbReference>
<evidence type="ECO:0000313" key="5">
    <source>
        <dbReference type="EMBL" id="RCK58530.1"/>
    </source>
</evidence>
<comment type="similarity">
    <text evidence="4">Belongs to the class I-like SAM-binding methyltransferase superfamily. MenG/UbiE family.</text>
</comment>